<dbReference type="Proteomes" id="UP000824074">
    <property type="component" value="Unassembled WGS sequence"/>
</dbReference>
<evidence type="ECO:0000256" key="2">
    <source>
        <dbReference type="ARBA" id="ARBA00022485"/>
    </source>
</evidence>
<dbReference type="Gene3D" id="3.40.50.12160">
    <property type="entry name" value="Methylthiotransferase, N-terminal domain"/>
    <property type="match status" value="1"/>
</dbReference>
<keyword evidence="2" id="KW-0004">4Fe-4S</keyword>
<sequence>MKVAIYTLGCKVNTYESEYALKEFIKRGYEVTDFANDDADVYLINTCTVTNTSDAKSRKMIRQARKKNDHAIVAVMGCFSQIRDNDNAILDYVDVVIGNNDKSKIVDLIEAYRKNKKKILNIKDISNASFDDMELDSFKTRTRALVKIEDGCENFCSYCIIPYVRGKVRSKDPKKVIDEVKKLVSNGYKEVVLTGIHTGHYGSDLNDYDFSDLLGELEKIDGLDRIRISSIEITELNDKFLNVLKNSKKIVNHIHIPLQAGSDEILKKMNRKYDTKYFLDKINKIRK</sequence>
<dbReference type="SFLD" id="SFLDG01082">
    <property type="entry name" value="B12-binding_domain_containing"/>
    <property type="match status" value="1"/>
</dbReference>
<dbReference type="SUPFAM" id="SSF102114">
    <property type="entry name" value="Radical SAM enzymes"/>
    <property type="match status" value="1"/>
</dbReference>
<dbReference type="InterPro" id="IPR020612">
    <property type="entry name" value="Methylthiotransferase_CS"/>
</dbReference>
<evidence type="ECO:0000256" key="5">
    <source>
        <dbReference type="ARBA" id="ARBA00022691"/>
    </source>
</evidence>
<evidence type="ECO:0000259" key="10">
    <source>
        <dbReference type="PROSITE" id="PS51449"/>
    </source>
</evidence>
<dbReference type="EC" id="2.8.4.-" evidence="12"/>
<dbReference type="SFLD" id="SFLDS00029">
    <property type="entry name" value="Radical_SAM"/>
    <property type="match status" value="1"/>
</dbReference>
<feature type="domain" description="MTTase N-terminal" evidence="10">
    <location>
        <begin position="1"/>
        <end position="114"/>
    </location>
</feature>
<dbReference type="EMBL" id="DVMT01000048">
    <property type="protein sequence ID" value="HIU40612.1"/>
    <property type="molecule type" value="Genomic_DNA"/>
</dbReference>
<dbReference type="InterPro" id="IPR013848">
    <property type="entry name" value="Methylthiotransferase_N"/>
</dbReference>
<dbReference type="Pfam" id="PF04055">
    <property type="entry name" value="Radical_SAM"/>
    <property type="match status" value="1"/>
</dbReference>
<dbReference type="PANTHER" id="PTHR11918">
    <property type="entry name" value="RADICAL SAM PROTEINS"/>
    <property type="match status" value="1"/>
</dbReference>
<feature type="domain" description="Radical SAM core" evidence="11">
    <location>
        <begin position="138"/>
        <end position="287"/>
    </location>
</feature>
<dbReference type="PROSITE" id="PS51449">
    <property type="entry name" value="MTTASE_N"/>
    <property type="match status" value="1"/>
</dbReference>
<evidence type="ECO:0000256" key="1">
    <source>
        <dbReference type="ARBA" id="ARBA00001966"/>
    </source>
</evidence>
<reference evidence="12" key="2">
    <citation type="journal article" date="2021" name="PeerJ">
        <title>Extensive microbial diversity within the chicken gut microbiome revealed by metagenomics and culture.</title>
        <authorList>
            <person name="Gilroy R."/>
            <person name="Ravi A."/>
            <person name="Getino M."/>
            <person name="Pursley I."/>
            <person name="Horton D.L."/>
            <person name="Alikhan N.F."/>
            <person name="Baker D."/>
            <person name="Gharbi K."/>
            <person name="Hall N."/>
            <person name="Watson M."/>
            <person name="Adriaenssens E.M."/>
            <person name="Foster-Nyarko E."/>
            <person name="Jarju S."/>
            <person name="Secka A."/>
            <person name="Antonio M."/>
            <person name="Oren A."/>
            <person name="Chaudhuri R.R."/>
            <person name="La Ragione R."/>
            <person name="Hildebrand F."/>
            <person name="Pallen M.J."/>
        </authorList>
    </citation>
    <scope>NUCLEOTIDE SEQUENCE</scope>
    <source>
        <strain evidence="12">CHK193-30670</strain>
    </source>
</reference>
<evidence type="ECO:0000256" key="6">
    <source>
        <dbReference type="ARBA" id="ARBA00022694"/>
    </source>
</evidence>
<dbReference type="FunFam" id="3.40.50.12160:FF:000004">
    <property type="entry name" value="Threonylcarbamoyladenosine tRNA methylthiotransferase MtaB"/>
    <property type="match status" value="1"/>
</dbReference>
<dbReference type="GO" id="GO:0046872">
    <property type="term" value="F:metal ion binding"/>
    <property type="evidence" value="ECO:0007669"/>
    <property type="project" value="UniProtKB-KW"/>
</dbReference>
<dbReference type="InterPro" id="IPR005839">
    <property type="entry name" value="Methylthiotransferase"/>
</dbReference>
<keyword evidence="6" id="KW-0819">tRNA processing</keyword>
<keyword evidence="4 12" id="KW-0808">Transferase</keyword>
<comment type="cofactor">
    <cofactor evidence="1">
        <name>[4Fe-4S] cluster</name>
        <dbReference type="ChEBI" id="CHEBI:49883"/>
    </cofactor>
</comment>
<dbReference type="PANTHER" id="PTHR11918:SF45">
    <property type="entry name" value="THREONYLCARBAMOYLADENOSINE TRNA METHYLTHIOTRANSFERASE"/>
    <property type="match status" value="1"/>
</dbReference>
<evidence type="ECO:0000256" key="8">
    <source>
        <dbReference type="ARBA" id="ARBA00023004"/>
    </source>
</evidence>
<keyword evidence="8" id="KW-0408">Iron</keyword>
<dbReference type="InterPro" id="IPR023404">
    <property type="entry name" value="rSAM_horseshoe"/>
</dbReference>
<dbReference type="PROSITE" id="PS01278">
    <property type="entry name" value="MTTASE_RADICAL"/>
    <property type="match status" value="1"/>
</dbReference>
<reference evidence="12" key="1">
    <citation type="submission" date="2020-10" db="EMBL/GenBank/DDBJ databases">
        <authorList>
            <person name="Gilroy R."/>
        </authorList>
    </citation>
    <scope>NUCLEOTIDE SEQUENCE</scope>
    <source>
        <strain evidence="12">CHK193-30670</strain>
    </source>
</reference>
<comment type="caution">
    <text evidence="12">The sequence shown here is derived from an EMBL/GenBank/DDBJ whole genome shotgun (WGS) entry which is preliminary data.</text>
</comment>
<keyword evidence="3" id="KW-0963">Cytoplasm</keyword>
<protein>
    <submittedName>
        <fullName evidence="12">MiaB/RimO family radical SAM methylthiotransferase</fullName>
        <ecNumber evidence="12">2.8.4.-</ecNumber>
    </submittedName>
</protein>
<dbReference type="Gene3D" id="3.80.30.20">
    <property type="entry name" value="tm_1862 like domain"/>
    <property type="match status" value="1"/>
</dbReference>
<dbReference type="NCBIfam" id="TIGR00089">
    <property type="entry name" value="MiaB/RimO family radical SAM methylthiotransferase"/>
    <property type="match status" value="1"/>
</dbReference>
<accession>A0A9D1IR49</accession>
<dbReference type="GO" id="GO:0051539">
    <property type="term" value="F:4 iron, 4 sulfur cluster binding"/>
    <property type="evidence" value="ECO:0007669"/>
    <property type="project" value="UniProtKB-KW"/>
</dbReference>
<name>A0A9D1IR49_9FIRM</name>
<keyword evidence="7" id="KW-0479">Metal-binding</keyword>
<evidence type="ECO:0000313" key="13">
    <source>
        <dbReference type="Proteomes" id="UP000824074"/>
    </source>
</evidence>
<evidence type="ECO:0000256" key="4">
    <source>
        <dbReference type="ARBA" id="ARBA00022679"/>
    </source>
</evidence>
<dbReference type="GO" id="GO:0035598">
    <property type="term" value="F:tRNA (N(6)-L-threonylcarbamoyladenosine(37)-C(2))-methylthiotransferase activity"/>
    <property type="evidence" value="ECO:0007669"/>
    <property type="project" value="TreeGrafter"/>
</dbReference>
<evidence type="ECO:0000313" key="12">
    <source>
        <dbReference type="EMBL" id="HIU40612.1"/>
    </source>
</evidence>
<proteinExistence type="predicted"/>
<keyword evidence="9" id="KW-0411">Iron-sulfur</keyword>
<dbReference type="PROSITE" id="PS51918">
    <property type="entry name" value="RADICAL_SAM"/>
    <property type="match status" value="1"/>
</dbReference>
<dbReference type="Pfam" id="PF00919">
    <property type="entry name" value="UPF0004"/>
    <property type="match status" value="1"/>
</dbReference>
<evidence type="ECO:0000259" key="11">
    <source>
        <dbReference type="PROSITE" id="PS51918"/>
    </source>
</evidence>
<gene>
    <name evidence="12" type="ORF">IAB68_04870</name>
</gene>
<dbReference type="InterPro" id="IPR058240">
    <property type="entry name" value="rSAM_sf"/>
</dbReference>
<evidence type="ECO:0000256" key="7">
    <source>
        <dbReference type="ARBA" id="ARBA00022723"/>
    </source>
</evidence>
<dbReference type="InterPro" id="IPR038135">
    <property type="entry name" value="Methylthiotransferase_N_sf"/>
</dbReference>
<organism evidence="12 13">
    <name type="scientific">Candidatus Aphodocola excrementigallinarum</name>
    <dbReference type="NCBI Taxonomy" id="2840670"/>
    <lineage>
        <taxon>Bacteria</taxon>
        <taxon>Bacillati</taxon>
        <taxon>Bacillota</taxon>
        <taxon>Bacilli</taxon>
        <taxon>Candidatus Aphodocola</taxon>
    </lineage>
</organism>
<dbReference type="AlphaFoldDB" id="A0A9D1IR49"/>
<evidence type="ECO:0000256" key="9">
    <source>
        <dbReference type="ARBA" id="ARBA00023014"/>
    </source>
</evidence>
<feature type="non-terminal residue" evidence="12">
    <location>
        <position position="287"/>
    </location>
</feature>
<keyword evidence="5" id="KW-0949">S-adenosyl-L-methionine</keyword>
<dbReference type="InterPro" id="IPR007197">
    <property type="entry name" value="rSAM"/>
</dbReference>
<evidence type="ECO:0000256" key="3">
    <source>
        <dbReference type="ARBA" id="ARBA00022490"/>
    </source>
</evidence>